<dbReference type="InterPro" id="IPR022496">
    <property type="entry name" value="T6A_TsaB"/>
</dbReference>
<dbReference type="Gene3D" id="3.30.420.40">
    <property type="match status" value="1"/>
</dbReference>
<proteinExistence type="predicted"/>
<comment type="caution">
    <text evidence="3">The sequence shown here is derived from an EMBL/GenBank/DDBJ whole genome shotgun (WGS) entry which is preliminary data.</text>
</comment>
<sequence length="190" mass="20208">MVILAFDTSGPYCAVALFWPDMGRIETTIEPMEKGQAERLMPLIQDLLARHDVTLQDLTALGVAIGPGNFTGIRIGVAAARGMALGLNIPAIGVSGFDVLRHDQPQATALITAPRNMAYVQNSDAGPELVATDPALTGLWLHDLPLAEQITRIAQIAAMRGHHPQPRPAPLYIRPADAAPPADPPPVILP</sequence>
<dbReference type="Proteomes" id="UP000638981">
    <property type="component" value="Unassembled WGS sequence"/>
</dbReference>
<reference evidence="3" key="2">
    <citation type="submission" date="2020-09" db="EMBL/GenBank/DDBJ databases">
        <authorList>
            <person name="Sun Q."/>
            <person name="Kim S."/>
        </authorList>
    </citation>
    <scope>NUCLEOTIDE SEQUENCE</scope>
    <source>
        <strain evidence="3">KCTC 23310</strain>
    </source>
</reference>
<evidence type="ECO:0000256" key="1">
    <source>
        <dbReference type="SAM" id="MobiDB-lite"/>
    </source>
</evidence>
<organism evidence="3 4">
    <name type="scientific">Neogemmobacter tilapiae</name>
    <dbReference type="NCBI Taxonomy" id="875041"/>
    <lineage>
        <taxon>Bacteria</taxon>
        <taxon>Pseudomonadati</taxon>
        <taxon>Pseudomonadota</taxon>
        <taxon>Alphaproteobacteria</taxon>
        <taxon>Rhodobacterales</taxon>
        <taxon>Paracoccaceae</taxon>
        <taxon>Neogemmobacter</taxon>
    </lineage>
</organism>
<dbReference type="AlphaFoldDB" id="A0A918TLG4"/>
<dbReference type="SUPFAM" id="SSF53067">
    <property type="entry name" value="Actin-like ATPase domain"/>
    <property type="match status" value="1"/>
</dbReference>
<feature type="region of interest" description="Disordered" evidence="1">
    <location>
        <begin position="165"/>
        <end position="190"/>
    </location>
</feature>
<dbReference type="InterPro" id="IPR043129">
    <property type="entry name" value="ATPase_NBD"/>
</dbReference>
<name>A0A918TLG4_9RHOB</name>
<dbReference type="Pfam" id="PF00814">
    <property type="entry name" value="TsaD"/>
    <property type="match status" value="1"/>
</dbReference>
<dbReference type="EMBL" id="BMYJ01000004">
    <property type="protein sequence ID" value="GHC53397.1"/>
    <property type="molecule type" value="Genomic_DNA"/>
</dbReference>
<reference evidence="3" key="1">
    <citation type="journal article" date="2014" name="Int. J. Syst. Evol. Microbiol.">
        <title>Complete genome sequence of Corynebacterium casei LMG S-19264T (=DSM 44701T), isolated from a smear-ripened cheese.</title>
        <authorList>
            <consortium name="US DOE Joint Genome Institute (JGI-PGF)"/>
            <person name="Walter F."/>
            <person name="Albersmeier A."/>
            <person name="Kalinowski J."/>
            <person name="Ruckert C."/>
        </authorList>
    </citation>
    <scope>NUCLEOTIDE SEQUENCE</scope>
    <source>
        <strain evidence="3">KCTC 23310</strain>
    </source>
</reference>
<protein>
    <submittedName>
        <fullName evidence="3">tRNA N6-adenosine(37)-N6-threonylcarbamoyltransferase complex dimerization subunit TsaB</fullName>
    </submittedName>
</protein>
<dbReference type="GO" id="GO:0002949">
    <property type="term" value="P:tRNA threonylcarbamoyladenosine modification"/>
    <property type="evidence" value="ECO:0007669"/>
    <property type="project" value="InterPro"/>
</dbReference>
<gene>
    <name evidence="3" type="ORF">GCM10007315_15080</name>
</gene>
<evidence type="ECO:0000259" key="2">
    <source>
        <dbReference type="Pfam" id="PF00814"/>
    </source>
</evidence>
<keyword evidence="4" id="KW-1185">Reference proteome</keyword>
<evidence type="ECO:0000313" key="4">
    <source>
        <dbReference type="Proteomes" id="UP000638981"/>
    </source>
</evidence>
<accession>A0A918TLG4</accession>
<evidence type="ECO:0000313" key="3">
    <source>
        <dbReference type="EMBL" id="GHC53397.1"/>
    </source>
</evidence>
<dbReference type="InterPro" id="IPR000905">
    <property type="entry name" value="Gcp-like_dom"/>
</dbReference>
<dbReference type="NCBIfam" id="TIGR03725">
    <property type="entry name" value="T6A_YeaZ"/>
    <property type="match status" value="1"/>
</dbReference>
<feature type="compositionally biased region" description="Pro residues" evidence="1">
    <location>
        <begin position="181"/>
        <end position="190"/>
    </location>
</feature>
<feature type="domain" description="Gcp-like" evidence="2">
    <location>
        <begin position="36"/>
        <end position="102"/>
    </location>
</feature>